<dbReference type="InterPro" id="IPR052018">
    <property type="entry name" value="PHP_domain"/>
</dbReference>
<dbReference type="InterPro" id="IPR003141">
    <property type="entry name" value="Pol/His_phosphatase_N"/>
</dbReference>
<keyword evidence="4" id="KW-1185">Reference proteome</keyword>
<dbReference type="PANTHER" id="PTHR42924:SF3">
    <property type="entry name" value="POLYMERASE_HISTIDINOL PHOSPHATASE N-TERMINAL DOMAIN-CONTAINING PROTEIN"/>
    <property type="match status" value="1"/>
</dbReference>
<dbReference type="AlphaFoldDB" id="A0A917V9N8"/>
<proteinExistence type="predicted"/>
<dbReference type="SMART" id="SM00481">
    <property type="entry name" value="POLIIIAc"/>
    <property type="match status" value="1"/>
</dbReference>
<reference evidence="3" key="1">
    <citation type="journal article" date="2014" name="Int. J. Syst. Evol. Microbiol.">
        <title>Complete genome sequence of Corynebacterium casei LMG S-19264T (=DSM 44701T), isolated from a smear-ripened cheese.</title>
        <authorList>
            <consortium name="US DOE Joint Genome Institute (JGI-PGF)"/>
            <person name="Walter F."/>
            <person name="Albersmeier A."/>
            <person name="Kalinowski J."/>
            <person name="Ruckert C."/>
        </authorList>
    </citation>
    <scope>NUCLEOTIDE SEQUENCE</scope>
    <source>
        <strain evidence="3">JCM 3035</strain>
    </source>
</reference>
<dbReference type="Proteomes" id="UP000637788">
    <property type="component" value="Unassembled WGS sequence"/>
</dbReference>
<feature type="region of interest" description="Disordered" evidence="1">
    <location>
        <begin position="1"/>
        <end position="26"/>
    </location>
</feature>
<dbReference type="CDD" id="cd07438">
    <property type="entry name" value="PHP_HisPPase_AMP"/>
    <property type="match status" value="1"/>
</dbReference>
<dbReference type="InterPro" id="IPR016195">
    <property type="entry name" value="Pol/histidinol_Pase-like"/>
</dbReference>
<dbReference type="EMBL" id="BMPQ01000002">
    <property type="protein sequence ID" value="GGK53493.1"/>
    <property type="molecule type" value="Genomic_DNA"/>
</dbReference>
<comment type="caution">
    <text evidence="3">The sequence shown here is derived from an EMBL/GenBank/DDBJ whole genome shotgun (WGS) entry which is preliminary data.</text>
</comment>
<evidence type="ECO:0000256" key="1">
    <source>
        <dbReference type="SAM" id="MobiDB-lite"/>
    </source>
</evidence>
<dbReference type="GO" id="GO:0035312">
    <property type="term" value="F:5'-3' DNA exonuclease activity"/>
    <property type="evidence" value="ECO:0007669"/>
    <property type="project" value="TreeGrafter"/>
</dbReference>
<gene>
    <name evidence="3" type="ORF">GCM10010094_12390</name>
</gene>
<dbReference type="PANTHER" id="PTHR42924">
    <property type="entry name" value="EXONUCLEASE"/>
    <property type="match status" value="1"/>
</dbReference>
<accession>A0A917V9N8</accession>
<organism evidence="3 4">
    <name type="scientific">Streptomyces flaveus</name>
    <dbReference type="NCBI Taxonomy" id="66370"/>
    <lineage>
        <taxon>Bacteria</taxon>
        <taxon>Bacillati</taxon>
        <taxon>Actinomycetota</taxon>
        <taxon>Actinomycetes</taxon>
        <taxon>Kitasatosporales</taxon>
        <taxon>Streptomycetaceae</taxon>
        <taxon>Streptomyces</taxon>
        <taxon>Streptomyces aurantiacus group</taxon>
    </lineage>
</organism>
<dbReference type="Pfam" id="PF02811">
    <property type="entry name" value="PHP"/>
    <property type="match status" value="1"/>
</dbReference>
<dbReference type="SUPFAM" id="SSF89550">
    <property type="entry name" value="PHP domain-like"/>
    <property type="match status" value="1"/>
</dbReference>
<evidence type="ECO:0000313" key="4">
    <source>
        <dbReference type="Proteomes" id="UP000637788"/>
    </source>
</evidence>
<reference evidence="3" key="2">
    <citation type="submission" date="2020-09" db="EMBL/GenBank/DDBJ databases">
        <authorList>
            <person name="Sun Q."/>
            <person name="Ohkuma M."/>
        </authorList>
    </citation>
    <scope>NUCLEOTIDE SEQUENCE</scope>
    <source>
        <strain evidence="3">JCM 3035</strain>
    </source>
</reference>
<dbReference type="GO" id="GO:0004534">
    <property type="term" value="F:5'-3' RNA exonuclease activity"/>
    <property type="evidence" value="ECO:0007669"/>
    <property type="project" value="TreeGrafter"/>
</dbReference>
<dbReference type="Gene3D" id="1.10.150.650">
    <property type="match status" value="1"/>
</dbReference>
<dbReference type="Gene3D" id="3.20.20.140">
    <property type="entry name" value="Metal-dependent hydrolases"/>
    <property type="match status" value="1"/>
</dbReference>
<protein>
    <submittedName>
        <fullName evidence="3">Phosphatase</fullName>
    </submittedName>
</protein>
<feature type="domain" description="Polymerase/histidinol phosphatase N-terminal" evidence="2">
    <location>
        <begin position="46"/>
        <end position="110"/>
    </location>
</feature>
<evidence type="ECO:0000259" key="2">
    <source>
        <dbReference type="SMART" id="SM00481"/>
    </source>
</evidence>
<evidence type="ECO:0000313" key="3">
    <source>
        <dbReference type="EMBL" id="GGK53493.1"/>
    </source>
</evidence>
<name>A0A917V9N8_9ACTN</name>
<sequence>MRGAVTAHSRALVRRSGARPGAGAAPVTLECPLPPGQSLESALVRIDLHTHSTASDGTDTPAELVRNAAAAGLDVVALTDHDTTRGYAEAIAAVPEGLTLVTGAELSCRLDGVGLHMLAYLFDPEEPDLLRERELVRDDRVPRAHGMIRKLQELGVPVAWEQVARIAGDGSVGRPHIATALVELGVVPSVSDAFTPDWLADGGRAYVEKHESDPFEAIRLVKAAGGVTVFAHPAAAKRGQVVPESAIAELAAAGLDGIEADHMDHDPAARARLKGLAAELGLLTTGSSDYHGSRKTCVLGEFTTDPEIYGEITRRATGAFPVPGAGGAAGI</sequence>
<dbReference type="InterPro" id="IPR004013">
    <property type="entry name" value="PHP_dom"/>
</dbReference>